<dbReference type="OrthoDB" id="1668162at2759"/>
<dbReference type="InterPro" id="IPR016024">
    <property type="entry name" value="ARM-type_fold"/>
</dbReference>
<keyword evidence="1" id="KW-0175">Coiled coil</keyword>
<feature type="compositionally biased region" description="Pro residues" evidence="2">
    <location>
        <begin position="1713"/>
        <end position="1722"/>
    </location>
</feature>
<feature type="compositionally biased region" description="Pro residues" evidence="2">
    <location>
        <begin position="1696"/>
        <end position="1706"/>
    </location>
</feature>
<feature type="coiled-coil region" evidence="1">
    <location>
        <begin position="1188"/>
        <end position="1253"/>
    </location>
</feature>
<feature type="region of interest" description="Disordered" evidence="2">
    <location>
        <begin position="292"/>
        <end position="314"/>
    </location>
</feature>
<dbReference type="InterPro" id="IPR010472">
    <property type="entry name" value="FH3_dom"/>
</dbReference>
<feature type="compositionally biased region" description="Pro residues" evidence="2">
    <location>
        <begin position="1362"/>
        <end position="1371"/>
    </location>
</feature>
<sequence>MGKQDIVQVLTPDHSLTATFLDEDGTVGDLLHALGEDNEVYRDEWILIEVPMPRTTSLTYHELFALDQGAVPLETKVREIQERHAELIKACPDATVLKVVHPRLTLPVLFRHVPSVPESHYRQLHVLPSMTTRQVLDVVIKEMGLKALDGQHQGQQQHQQQKLAAQYIISHVQVNNDGTEEERQLSDGEIPFEILLENRQRLVDQEIKDYQFLFTIPDSWIARVESVTSRITRGWSATRPLSMALYGLLGSTSPGSGSDSTAPKTKEISAPIPIAATSIHHPANADALHRSEPLSDIHHRPPPSTAVKDGQRKRQSMYVGSRLSAFFDPSTLGGWLAPETKKRHSIVFGSSTPDFFGKSAEKPAVFRETSSELLEMTDEELDETFEALLVSVSSSTPSQSLLNDLNIKDSIRTSMLQFPREKKLSLIQQNLQLQEHKERVISPDLSSQGNNSYSSGSISAAAGRAMGANSTIQSKYKGTISSRVSFIEPEAASINSNSLGDKRHSRYSSWSSMAGSVDGVEDDGRPTSSQDMASSDRPLSPTLAAAGSLFSSLFGGTLNASAPGNQQGLQEEVQSDTPQFYIEQLMSKTISQQTLAKYVRSLRVALSTAKLSWTRQFLEGGRGFRALENVLDNSTVKRRGSRSSDLDETLQSECVQCLRVLMNTEPGFAQVLRSPSLVAHIAYCLYTNNNKLRAKVSEVLAALCVMTPESHRLVLIALSDFRVAHEERFRFEYLVETLATPISPSFGPDSGADGEDGGFEWEYKTACMSLMNALVNSPLSLDDRIALGDELRRRGLEDVIRSLQSQNPPESLMIQINAYEEERHEDKMDLQERLYSASKLEGEEGQASDPIEDLQEIIQMLPREDEMYPRVIRVLRQYAQAGADTLKQPSKKEDSEEADESSDDGLEESLANQDMQFKQDLWTILEKFGEYTLDMRDFERDWSRAQDDFLESIQYIVGKRGIVLTFSNHSVAAEGSSSASSTDVTSSGASSISTGSYTSSMRQTYIDFEIDNLRRELEEAREESEGYKRQVSAARKDAEQAKALVSSMQKSNNHAGVVQRLVQKEREVTQLQEAIEKMEKRYNIKADLSMDDDIRRPERVRDIDSARWNAMLTEVEVQKSKTAQVTNLADDRQKEIKYLKRALLIVCQRYEKAVGERVPEVTDDDTKSPTDRNQSERALQLSNTFEALARKDEEIISLKSELEQVRTDQAVKSTPANEIVSLRSTLKETNQRIQELQSALIERDNQVKSLKEQLYLFEAAKLSDDMNGVSQGATSPHSGAEPAMISQSDTNSAGRAERLHARGSLKLQIKALSAKGWQAKEEDEEHEEGVDGLAVHSPPPPTRSGPLSPRPRPLGSGVRRPALPPPPPPPGPRHRQFDEAAAAAASSQVPPATPTPSSMSPPASMRTPPSVLIPPAGKAVTPQTPPHPDPPATMATDINVQLDISEPVVANTEPPPPAPAPLVQSPPPPPPPPQPPFVRASTSQLPSARRPSPRLGQSVLEEPMSEAYSLVEEVSPSAAPVLPPPLAVSITSTPEPVAQPPMDIIAASAPPTTQALPSGIPPPPPPPPPPVMNGLHQPGGSIPPPPPAGMSGGVIPPPPPPPGAPLTGGFIPVPPPPPGVPLTSGFIPPPPPPPGAPLTSGFIPPPPPPPGAPIFMAGSIPPPPPPPGAPPATSGGLIPPPPPPPGAPPAFFGGSVPPPPPPPPPGASGLGGPPLPPPPPPNMQTMMMMPKVIVPPPEVLQARPSAPGQPVHPPPPPPSAPRIGGQEPNPAVNLEGAIATLPVFTAGTNRVINPLKPQSMALPQAAKPSRPMKQLFWNKLPTTTISQTVWRDICDPSSGLDIVDLDYTEIEEIFCKNQPVTANKQPEKKKTLSLFPTNRANNIAIMLSRIKLPYSDIRLAILEILDDKLNVENLKAIKQYVPTNDEIELVREYEGDFDTLASADRFYREIYDIPRLSERLAAMIYRRRLEIEVAELTPEMEVLRSTIQELRASKKLKRLLKTVLVLGNHMNGSTYRGNAYGFQLEALMKMRDTKGLEGNKPGGSSLLHYLARSIHEKDPGLLTFVDELPHLEAAARVSVQSLLATIQSQVNGMKLIEDEMKTLSQAKQVPANDRFIQVMQDFLTANEQGVAMLTEAGQTLEQDLKKLLAYYGEDSVNTKPEDFFGMLVSFSTMLQKAQAENEAQVKKLSKQAAQNNTAKNRRPTVPVGGVSIAAIRDGHMDDAIRGLKSGLRRTRRERPMSHLYSELSMEALQAMSIPRTGHSRHGYEPVPMASRLPPEILLQIFLNVYQRSTDSSLFHPPSSTHQQQQQDRTPSSPSGRMVPLLRVCKAWTRMALIVLYREPIVALDACGLLAQTLSLGSIQGKEGIEQQLLLATDHYLHHHQQKHKRSSVSGVHADWSTMTAPKPWANPQQGQRQDNAQEKDGEVARSPYYGMDWYWDPAGGCAQCRQAKRSQQEQQQQLIYHRHTSSSSPSKAPTSCMSSGSSTLPSSSSSSSMTTVRSLPIDYRQLVKKPCRVTGSRHVVKPDLIQLWDLQRVLAYASKTRLEDLPVNNKKKKKKAVTERIQDVQMSPPHASSPSRPPPVLMVLETSTWFRESTEHVLENVVGLGIKQLNYHYSQPLKLTDLVREHGQTIQEIHLGRVDLSLDDYVELARLLGQAKGEIQFGHQDRLEVGNDDSDTMDVDDEDQQQLPILRRSASSSTRSVRQHHRRRPRDRQTRLRAICFGGCRNARPRSVLEAFAEHCGSGLERVELQGTSGTVGTAWRTVASLQPFPIPTEFSLPVLSKTSILSRAAEETAAVSSSILEKSRLAPLILLPQEDQDMLRARMKQRWRSHLCDEHEEEQEQEQQQQEQPVEEQEQVAVQPTPFEGHETKIGEALVELGRRAPHLTSLRLSCVEGLWDGCLDLFRNPEQVEDVKGHLRPMTTSWPQPTMGRSALLMRNIDSAIAAPVDWSANMSMSISPPTSPSPAASPTPASITSWDSAPSSSPILPPMSPSGQQQQQQEKQDEYEDTNHAMAFYFAQRGVHPSRKCGLRELVLTQCGCKSEDNPAGSRLTIPSLVQVCGSDLETLMVDRETCWRTGQAESSSLSEVSTGDLILEGLLAPERQQAVRTRMTSLKQVLLLDHWVSTSMVKRALEAWSFHLRVAQFLVLPCTLEALLDALTPSCEDPRLEVLMLSIVDESNMGEFKALDPTGVHLFLSTVFGRFPQLRVVRLNHADATWTRGEWETVRSV</sequence>
<feature type="region of interest" description="Disordered" evidence="2">
    <location>
        <begin position="1156"/>
        <end position="1176"/>
    </location>
</feature>
<feature type="region of interest" description="Disordered" evidence="2">
    <location>
        <begin position="2449"/>
        <end position="2499"/>
    </location>
</feature>
<dbReference type="Proteomes" id="UP000807716">
    <property type="component" value="Unassembled WGS sequence"/>
</dbReference>
<keyword evidence="6" id="KW-1185">Reference proteome</keyword>
<evidence type="ECO:0000259" key="4">
    <source>
        <dbReference type="PROSITE" id="PS51444"/>
    </source>
</evidence>
<feature type="domain" description="GBD/FH3" evidence="3">
    <location>
        <begin position="373"/>
        <end position="921"/>
    </location>
</feature>
<evidence type="ECO:0000256" key="2">
    <source>
        <dbReference type="SAM" id="MobiDB-lite"/>
    </source>
</evidence>
<dbReference type="Gene3D" id="1.20.58.2220">
    <property type="entry name" value="Formin, FH2 domain"/>
    <property type="match status" value="1"/>
</dbReference>
<dbReference type="GO" id="GO:0003779">
    <property type="term" value="F:actin binding"/>
    <property type="evidence" value="ECO:0007669"/>
    <property type="project" value="InterPro"/>
</dbReference>
<dbReference type="PRINTS" id="PR01217">
    <property type="entry name" value="PRICHEXTENSN"/>
</dbReference>
<feature type="compositionally biased region" description="Acidic residues" evidence="2">
    <location>
        <begin position="895"/>
        <end position="907"/>
    </location>
</feature>
<feature type="region of interest" description="Disordered" evidence="2">
    <location>
        <begin position="2296"/>
        <end position="2319"/>
    </location>
</feature>
<gene>
    <name evidence="5" type="ORF">DFQ27_006383</name>
</gene>
<feature type="compositionally biased region" description="Acidic residues" evidence="2">
    <location>
        <begin position="1321"/>
        <end position="1330"/>
    </location>
</feature>
<dbReference type="EMBL" id="JAAAJB010000472">
    <property type="protein sequence ID" value="KAG0255206.1"/>
    <property type="molecule type" value="Genomic_DNA"/>
</dbReference>
<feature type="compositionally biased region" description="Pro residues" evidence="2">
    <location>
        <begin position="1627"/>
        <end position="1636"/>
    </location>
</feature>
<feature type="compositionally biased region" description="Pro residues" evidence="2">
    <location>
        <begin position="1559"/>
        <end position="1571"/>
    </location>
</feature>
<feature type="compositionally biased region" description="Acidic residues" evidence="2">
    <location>
        <begin position="2674"/>
        <end position="2688"/>
    </location>
</feature>
<feature type="compositionally biased region" description="Basic and acidic residues" evidence="2">
    <location>
        <begin position="1156"/>
        <end position="1175"/>
    </location>
</feature>
<feature type="region of interest" description="Disordered" evidence="2">
    <location>
        <begin position="1549"/>
        <end position="1726"/>
    </location>
</feature>
<feature type="region of interest" description="Disordered" evidence="2">
    <location>
        <begin position="1739"/>
        <end position="1769"/>
    </location>
</feature>
<dbReference type="InterPro" id="IPR014768">
    <property type="entry name" value="GBD/FH3_dom"/>
</dbReference>
<comment type="caution">
    <text evidence="5">The sequence shown here is derived from an EMBL/GenBank/DDBJ whole genome shotgun (WGS) entry which is preliminary data.</text>
</comment>
<dbReference type="PANTHER" id="PTHR45725">
    <property type="entry name" value="FORMIN HOMOLOGY 2 FAMILY MEMBER"/>
    <property type="match status" value="1"/>
</dbReference>
<feature type="compositionally biased region" description="Pro residues" evidence="2">
    <location>
        <begin position="1750"/>
        <end position="1760"/>
    </location>
</feature>
<evidence type="ECO:0000259" key="3">
    <source>
        <dbReference type="PROSITE" id="PS51232"/>
    </source>
</evidence>
<feature type="region of interest" description="Disordered" evidence="2">
    <location>
        <begin position="1266"/>
        <end position="1297"/>
    </location>
</feature>
<evidence type="ECO:0000313" key="6">
    <source>
        <dbReference type="Proteomes" id="UP000807716"/>
    </source>
</evidence>
<dbReference type="SUPFAM" id="SSF48371">
    <property type="entry name" value="ARM repeat"/>
    <property type="match status" value="1"/>
</dbReference>
<feature type="compositionally biased region" description="Basic residues" evidence="2">
    <location>
        <begin position="2705"/>
        <end position="2714"/>
    </location>
</feature>
<feature type="region of interest" description="Disordered" evidence="2">
    <location>
        <begin position="495"/>
        <end position="539"/>
    </location>
</feature>
<dbReference type="Gene3D" id="1.25.10.10">
    <property type="entry name" value="Leucine-rich Repeat Variant"/>
    <property type="match status" value="1"/>
</dbReference>
<dbReference type="GO" id="GO:0031267">
    <property type="term" value="F:small GTPase binding"/>
    <property type="evidence" value="ECO:0007669"/>
    <property type="project" value="InterPro"/>
</dbReference>
<feature type="domain" description="FH2" evidence="4">
    <location>
        <begin position="1802"/>
        <end position="2200"/>
    </location>
</feature>
<evidence type="ECO:0000313" key="5">
    <source>
        <dbReference type="EMBL" id="KAG0255206.1"/>
    </source>
</evidence>
<feature type="region of interest" description="Disordered" evidence="2">
    <location>
        <begin position="2401"/>
        <end position="2425"/>
    </location>
</feature>
<dbReference type="Pfam" id="PF06367">
    <property type="entry name" value="Drf_FH3"/>
    <property type="match status" value="1"/>
</dbReference>
<feature type="region of interest" description="Disordered" evidence="2">
    <location>
        <begin position="2837"/>
        <end position="2870"/>
    </location>
</feature>
<organism evidence="5 6">
    <name type="scientific">Actinomortierella ambigua</name>
    <dbReference type="NCBI Taxonomy" id="1343610"/>
    <lineage>
        <taxon>Eukaryota</taxon>
        <taxon>Fungi</taxon>
        <taxon>Fungi incertae sedis</taxon>
        <taxon>Mucoromycota</taxon>
        <taxon>Mortierellomycotina</taxon>
        <taxon>Mortierellomycetes</taxon>
        <taxon>Mortierellales</taxon>
        <taxon>Mortierellaceae</taxon>
        <taxon>Actinomortierella</taxon>
    </lineage>
</organism>
<dbReference type="SMART" id="SM00498">
    <property type="entry name" value="FH2"/>
    <property type="match status" value="1"/>
</dbReference>
<feature type="compositionally biased region" description="Low complexity" evidence="2">
    <location>
        <begin position="1380"/>
        <end position="1410"/>
    </location>
</feature>
<feature type="region of interest" description="Disordered" evidence="2">
    <location>
        <begin position="883"/>
        <end position="907"/>
    </location>
</feature>
<dbReference type="SMART" id="SM01139">
    <property type="entry name" value="Drf_FH3"/>
    <property type="match status" value="1"/>
</dbReference>
<dbReference type="InterPro" id="IPR010473">
    <property type="entry name" value="GTPase-bd"/>
</dbReference>
<dbReference type="GO" id="GO:0030036">
    <property type="term" value="P:actin cytoskeleton organization"/>
    <property type="evidence" value="ECO:0007669"/>
    <property type="project" value="InterPro"/>
</dbReference>
<feature type="compositionally biased region" description="Low complexity" evidence="2">
    <location>
        <begin position="2299"/>
        <end position="2318"/>
    </location>
</feature>
<evidence type="ECO:0000256" key="1">
    <source>
        <dbReference type="SAM" id="Coils"/>
    </source>
</evidence>
<dbReference type="SUPFAM" id="SSF101447">
    <property type="entry name" value="Formin homology 2 domain (FH2 domain)"/>
    <property type="match status" value="1"/>
</dbReference>
<feature type="compositionally biased region" description="Pro residues" evidence="2">
    <location>
        <begin position="1453"/>
        <end position="1476"/>
    </location>
</feature>
<feature type="compositionally biased region" description="Pro residues" evidence="2">
    <location>
        <begin position="1643"/>
        <end position="1652"/>
    </location>
</feature>
<dbReference type="Pfam" id="PF06371">
    <property type="entry name" value="Drf_GBD"/>
    <property type="match status" value="1"/>
</dbReference>
<dbReference type="InterPro" id="IPR042201">
    <property type="entry name" value="FH2_Formin_sf"/>
</dbReference>
<feature type="compositionally biased region" description="Pro residues" evidence="2">
    <location>
        <begin position="1678"/>
        <end position="1688"/>
    </location>
</feature>
<dbReference type="InterPro" id="IPR011989">
    <property type="entry name" value="ARM-like"/>
</dbReference>
<protein>
    <recommendedName>
        <fullName evidence="7">FH2-domain-containing protein</fullName>
    </recommendedName>
</protein>
<evidence type="ECO:0008006" key="7">
    <source>
        <dbReference type="Google" id="ProtNLM"/>
    </source>
</evidence>
<reference evidence="5" key="1">
    <citation type="journal article" date="2020" name="Fungal Divers.">
        <title>Resolving the Mortierellaceae phylogeny through synthesis of multi-gene phylogenetics and phylogenomics.</title>
        <authorList>
            <person name="Vandepol N."/>
            <person name="Liber J."/>
            <person name="Desiro A."/>
            <person name="Na H."/>
            <person name="Kennedy M."/>
            <person name="Barry K."/>
            <person name="Grigoriev I.V."/>
            <person name="Miller A.N."/>
            <person name="O'Donnell K."/>
            <person name="Stajich J.E."/>
            <person name="Bonito G."/>
        </authorList>
    </citation>
    <scope>NUCLEOTIDE SEQUENCE</scope>
    <source>
        <strain evidence="5">BC1065</strain>
    </source>
</reference>
<dbReference type="PROSITE" id="PS51444">
    <property type="entry name" value="FH2"/>
    <property type="match status" value="1"/>
</dbReference>
<proteinExistence type="predicted"/>
<dbReference type="SMART" id="SM01140">
    <property type="entry name" value="Drf_GBD"/>
    <property type="match status" value="1"/>
</dbReference>
<name>A0A9P6U160_9FUNG</name>
<feature type="compositionally biased region" description="Low complexity" evidence="2">
    <location>
        <begin position="2973"/>
        <end position="2989"/>
    </location>
</feature>
<feature type="compositionally biased region" description="Pro residues" evidence="2">
    <location>
        <begin position="1660"/>
        <end position="1670"/>
    </location>
</feature>
<dbReference type="Pfam" id="PF02181">
    <property type="entry name" value="FH2"/>
    <property type="match status" value="1"/>
</dbReference>
<feature type="region of interest" description="Disordered" evidence="2">
    <location>
        <begin position="2672"/>
        <end position="2716"/>
    </location>
</feature>
<feature type="coiled-coil region" evidence="1">
    <location>
        <begin position="1010"/>
        <end position="1088"/>
    </location>
</feature>
<feature type="region of interest" description="Disordered" evidence="2">
    <location>
        <begin position="1317"/>
        <end position="1501"/>
    </location>
</feature>
<dbReference type="InterPro" id="IPR051425">
    <property type="entry name" value="Formin_Homology"/>
</dbReference>
<feature type="compositionally biased region" description="Polar residues" evidence="2">
    <location>
        <begin position="1268"/>
        <end position="1277"/>
    </location>
</feature>
<accession>A0A9P6U160</accession>
<dbReference type="PANTHER" id="PTHR45725:SF1">
    <property type="entry name" value="DISHEVELLED ASSOCIATED ACTIVATOR OF MORPHOGENESIS, ISOFORM D"/>
    <property type="match status" value="1"/>
</dbReference>
<feature type="compositionally biased region" description="Pro residues" evidence="2">
    <location>
        <begin position="1337"/>
        <end position="1352"/>
    </location>
</feature>
<dbReference type="InterPro" id="IPR015425">
    <property type="entry name" value="FH2_Formin"/>
</dbReference>
<feature type="region of interest" description="Disordered" evidence="2">
    <location>
        <begin position="2551"/>
        <end position="2582"/>
    </location>
</feature>
<feature type="region of interest" description="Disordered" evidence="2">
    <location>
        <begin position="2960"/>
        <end position="3010"/>
    </location>
</feature>
<dbReference type="PROSITE" id="PS51232">
    <property type="entry name" value="GBD_FH3"/>
    <property type="match status" value="1"/>
</dbReference>
<feature type="compositionally biased region" description="Low complexity" evidence="2">
    <location>
        <begin position="2695"/>
        <end position="2704"/>
    </location>
</feature>
<feature type="region of interest" description="Disordered" evidence="2">
    <location>
        <begin position="974"/>
        <end position="996"/>
    </location>
</feature>
<feature type="compositionally biased region" description="Low complexity" evidence="2">
    <location>
        <begin position="2469"/>
        <end position="2499"/>
    </location>
</feature>
<feature type="compositionally biased region" description="Pro residues" evidence="2">
    <location>
        <begin position="1595"/>
        <end position="1604"/>
    </location>
</feature>